<organism evidence="2 3">
    <name type="scientific">Canna indica</name>
    <name type="common">Indian-shot</name>
    <dbReference type="NCBI Taxonomy" id="4628"/>
    <lineage>
        <taxon>Eukaryota</taxon>
        <taxon>Viridiplantae</taxon>
        <taxon>Streptophyta</taxon>
        <taxon>Embryophyta</taxon>
        <taxon>Tracheophyta</taxon>
        <taxon>Spermatophyta</taxon>
        <taxon>Magnoliopsida</taxon>
        <taxon>Liliopsida</taxon>
        <taxon>Zingiberales</taxon>
        <taxon>Cannaceae</taxon>
        <taxon>Canna</taxon>
    </lineage>
</organism>
<evidence type="ECO:0000259" key="1">
    <source>
        <dbReference type="PROSITE" id="PS50927"/>
    </source>
</evidence>
<dbReference type="InterPro" id="IPR036426">
    <property type="entry name" value="Bulb-type_lectin_dom_sf"/>
</dbReference>
<evidence type="ECO:0000313" key="2">
    <source>
        <dbReference type="EMBL" id="WOK97491.1"/>
    </source>
</evidence>
<keyword evidence="3" id="KW-1185">Reference proteome</keyword>
<reference evidence="2 3" key="1">
    <citation type="submission" date="2023-10" db="EMBL/GenBank/DDBJ databases">
        <title>Chromosome-scale genome assembly provides insights into flower coloration mechanisms of Canna indica.</title>
        <authorList>
            <person name="Li C."/>
        </authorList>
    </citation>
    <scope>NUCLEOTIDE SEQUENCE [LARGE SCALE GENOMIC DNA]</scope>
    <source>
        <tissue evidence="2">Flower</tissue>
    </source>
</reference>
<feature type="domain" description="Bulb-type lectin" evidence="1">
    <location>
        <begin position="1"/>
        <end position="54"/>
    </location>
</feature>
<proteinExistence type="predicted"/>
<dbReference type="InterPro" id="IPR001480">
    <property type="entry name" value="Bulb-type_lectin_dom"/>
</dbReference>
<accession>A0AAQ3JWV6</accession>
<dbReference type="EMBL" id="CP136891">
    <property type="protein sequence ID" value="WOK97491.1"/>
    <property type="molecule type" value="Genomic_DNA"/>
</dbReference>
<name>A0AAQ3JWV6_9LILI</name>
<dbReference type="SUPFAM" id="SSF51110">
    <property type="entry name" value="alpha-D-mannose-specific plant lectins"/>
    <property type="match status" value="1"/>
</dbReference>
<dbReference type="PROSITE" id="PS50927">
    <property type="entry name" value="BULB_LECTIN"/>
    <property type="match status" value="1"/>
</dbReference>
<dbReference type="AlphaFoldDB" id="A0AAQ3JWV6"/>
<evidence type="ECO:0000313" key="3">
    <source>
        <dbReference type="Proteomes" id="UP001327560"/>
    </source>
</evidence>
<sequence>MQNDGNLVLYAGNNKALWASNTARGKGNYVLVLQKDRNVVIYGNPIWATSTNICGTNSGVVVAASNATSAAVPVVVASADAGDVHDNRKIAMVTNRPNY</sequence>
<gene>
    <name evidence="2" type="ORF">Cni_G06199</name>
</gene>
<protein>
    <recommendedName>
        <fullName evidence="1">Bulb-type lectin domain-containing protein</fullName>
    </recommendedName>
</protein>
<dbReference type="Gene3D" id="2.90.10.10">
    <property type="entry name" value="Bulb-type lectin domain"/>
    <property type="match status" value="1"/>
</dbReference>
<dbReference type="Proteomes" id="UP001327560">
    <property type="component" value="Chromosome 2"/>
</dbReference>
<dbReference type="GO" id="GO:0051707">
    <property type="term" value="P:response to other organism"/>
    <property type="evidence" value="ECO:0007669"/>
    <property type="project" value="UniProtKB-ARBA"/>
</dbReference>